<proteinExistence type="predicted"/>
<evidence type="ECO:0000313" key="2">
    <source>
        <dbReference type="Proteomes" id="UP001372338"/>
    </source>
</evidence>
<reference evidence="1 2" key="1">
    <citation type="submission" date="2024-01" db="EMBL/GenBank/DDBJ databases">
        <title>The genomes of 5 underutilized Papilionoideae crops provide insights into root nodulation and disease resistanc.</title>
        <authorList>
            <person name="Yuan L."/>
        </authorList>
    </citation>
    <scope>NUCLEOTIDE SEQUENCE [LARGE SCALE GENOMIC DNA]</scope>
    <source>
        <strain evidence="1">ZHUSHIDOU_FW_LH</strain>
        <tissue evidence="1">Leaf</tissue>
    </source>
</reference>
<keyword evidence="2" id="KW-1185">Reference proteome</keyword>
<evidence type="ECO:0000313" key="1">
    <source>
        <dbReference type="EMBL" id="KAK7244354.1"/>
    </source>
</evidence>
<sequence>MSFLEDNVISIDLQTYGYSELTTSVPSTEIVGKSDYFRFEIRDQTLSLLKYAECSVDPAQHQHQHRPSSFASSSTTINNVNNHPSSLIDEDEERVGVPVKGGLYKIDPQGHGFESHVGGMSLSLLREWLFSSGQLACYDLEAGLPISVTPSQLSSLITNN</sequence>
<name>A0AAN9E0M1_CROPI</name>
<gene>
    <name evidence="1" type="ORF">RIF29_39174</name>
</gene>
<protein>
    <submittedName>
        <fullName evidence="1">Uncharacterized protein</fullName>
    </submittedName>
</protein>
<dbReference type="Proteomes" id="UP001372338">
    <property type="component" value="Unassembled WGS sequence"/>
</dbReference>
<dbReference type="EMBL" id="JAYWIO010000008">
    <property type="protein sequence ID" value="KAK7244354.1"/>
    <property type="molecule type" value="Genomic_DNA"/>
</dbReference>
<dbReference type="AlphaFoldDB" id="A0AAN9E0M1"/>
<accession>A0AAN9E0M1</accession>
<comment type="caution">
    <text evidence="1">The sequence shown here is derived from an EMBL/GenBank/DDBJ whole genome shotgun (WGS) entry which is preliminary data.</text>
</comment>
<organism evidence="1 2">
    <name type="scientific">Crotalaria pallida</name>
    <name type="common">Smooth rattlebox</name>
    <name type="synonym">Crotalaria striata</name>
    <dbReference type="NCBI Taxonomy" id="3830"/>
    <lineage>
        <taxon>Eukaryota</taxon>
        <taxon>Viridiplantae</taxon>
        <taxon>Streptophyta</taxon>
        <taxon>Embryophyta</taxon>
        <taxon>Tracheophyta</taxon>
        <taxon>Spermatophyta</taxon>
        <taxon>Magnoliopsida</taxon>
        <taxon>eudicotyledons</taxon>
        <taxon>Gunneridae</taxon>
        <taxon>Pentapetalae</taxon>
        <taxon>rosids</taxon>
        <taxon>fabids</taxon>
        <taxon>Fabales</taxon>
        <taxon>Fabaceae</taxon>
        <taxon>Papilionoideae</taxon>
        <taxon>50 kb inversion clade</taxon>
        <taxon>genistoids sensu lato</taxon>
        <taxon>core genistoids</taxon>
        <taxon>Crotalarieae</taxon>
        <taxon>Crotalaria</taxon>
    </lineage>
</organism>